<dbReference type="GO" id="GO:0008757">
    <property type="term" value="F:S-adenosylmethionine-dependent methyltransferase activity"/>
    <property type="evidence" value="ECO:0007669"/>
    <property type="project" value="InterPro"/>
</dbReference>
<dbReference type="InterPro" id="IPR023267">
    <property type="entry name" value="RCMT"/>
</dbReference>
<dbReference type="InterPro" id="IPR001678">
    <property type="entry name" value="MeTrfase_RsmB-F_NOP2_dom"/>
</dbReference>
<comment type="caution">
    <text evidence="6">Lacks conserved residue(s) required for the propagation of feature annotation.</text>
</comment>
<dbReference type="AlphaFoldDB" id="A0A1M4WLZ9"/>
<dbReference type="CDD" id="cd02440">
    <property type="entry name" value="AdoMet_MTases"/>
    <property type="match status" value="1"/>
</dbReference>
<gene>
    <name evidence="8" type="ORF">SAMN02746089_00848</name>
</gene>
<organism evidence="8 9">
    <name type="scientific">Caldanaerobius fijiensis DSM 17918</name>
    <dbReference type="NCBI Taxonomy" id="1121256"/>
    <lineage>
        <taxon>Bacteria</taxon>
        <taxon>Bacillati</taxon>
        <taxon>Bacillota</taxon>
        <taxon>Clostridia</taxon>
        <taxon>Thermoanaerobacterales</taxon>
        <taxon>Thermoanaerobacteraceae</taxon>
        <taxon>Caldanaerobius</taxon>
    </lineage>
</organism>
<evidence type="ECO:0000256" key="4">
    <source>
        <dbReference type="ARBA" id="ARBA00022691"/>
    </source>
</evidence>
<dbReference type="InterPro" id="IPR027391">
    <property type="entry name" value="Nol1_Nop2_Fmu_2"/>
</dbReference>
<sequence>MFKIKFWESGVTVVLPDGYIAKMKSLLGDEYEEFIQSYDSERYYGLRVNTSKISVEDFLKIFPYELKPIPWCESGFYYRKDVKPGKHPYHAAGLYYIQEPSAMAVVEAVSPQPGDVVLDISAAPGGKTTQIANKIGEKGLLISNEINPLRAKALVENIERFGIRNTIVLNESPERLLNSFRGFFDKVIVDAPCSGEGMFRKDPEVCYSWSEGMVKSCSKTQARILDVVFELLKPGGLLSYSTCTFSPEENEQVIDEFLKKHPEFELIDVAVSRFFSPGRPDWDDGNPELSKCMRLWPHKIEGEGHFIAVLKKLDGDDIKYSNKKIKTNTSKLEYFYDFCKDALVKPEDMDNITIVGDEVYMLPDFLPNLRGLKVLRYGWYLGQLKKGRFEPSHAMALGLRKSDVLRCVDLKSDSEEVLDYLRGQAIGIPESLYRKSGWSLVCVDGFPLGWCKIAGGNFKNHYPKGLRINW</sequence>
<evidence type="ECO:0000256" key="6">
    <source>
        <dbReference type="PROSITE-ProRule" id="PRU01023"/>
    </source>
</evidence>
<dbReference type="OrthoDB" id="9810297at2"/>
<feature type="binding site" evidence="6">
    <location>
        <position position="190"/>
    </location>
    <ligand>
        <name>S-adenosyl-L-methionine</name>
        <dbReference type="ChEBI" id="CHEBI:59789"/>
    </ligand>
</feature>
<feature type="active site" description="Nucleophile" evidence="6">
    <location>
        <position position="243"/>
    </location>
</feature>
<dbReference type="Pfam" id="PF17126">
    <property type="entry name" value="RsmF_methylt_CI"/>
    <property type="match status" value="1"/>
</dbReference>
<accession>A0A1M4WLZ9</accession>
<protein>
    <submittedName>
        <fullName evidence="8">NOL1/NOP2/sun family putative RNA methylase</fullName>
    </submittedName>
</protein>
<keyword evidence="5 6" id="KW-0694">RNA-binding</keyword>
<keyword evidence="3 6" id="KW-0808">Transferase</keyword>
<dbReference type="InterPro" id="IPR049560">
    <property type="entry name" value="MeTrfase_RsmB-F_NOP2_cat"/>
</dbReference>
<dbReference type="EMBL" id="FQVH01000006">
    <property type="protein sequence ID" value="SHE82234.1"/>
    <property type="molecule type" value="Genomic_DNA"/>
</dbReference>
<dbReference type="NCBIfam" id="TIGR00446">
    <property type="entry name" value="nop2p"/>
    <property type="match status" value="1"/>
</dbReference>
<dbReference type="Proteomes" id="UP000184088">
    <property type="component" value="Unassembled WGS sequence"/>
</dbReference>
<dbReference type="PANTHER" id="PTHR22807:SF30">
    <property type="entry name" value="28S RRNA (CYTOSINE(4447)-C(5))-METHYLTRANSFERASE-RELATED"/>
    <property type="match status" value="1"/>
</dbReference>
<dbReference type="Pfam" id="PF13636">
    <property type="entry name" value="Methyltranf_PUA"/>
    <property type="match status" value="1"/>
</dbReference>
<dbReference type="Gene3D" id="2.30.130.60">
    <property type="match status" value="1"/>
</dbReference>
<reference evidence="8 9" key="1">
    <citation type="submission" date="2016-11" db="EMBL/GenBank/DDBJ databases">
        <authorList>
            <person name="Jaros S."/>
            <person name="Januszkiewicz K."/>
            <person name="Wedrychowicz H."/>
        </authorList>
    </citation>
    <scope>NUCLEOTIDE SEQUENCE [LARGE SCALE GENOMIC DNA]</scope>
    <source>
        <strain evidence="8 9">DSM 17918</strain>
    </source>
</reference>
<dbReference type="Gene3D" id="3.30.70.1170">
    <property type="entry name" value="Sun protein, domain 3"/>
    <property type="match status" value="1"/>
</dbReference>
<dbReference type="Gene3D" id="3.40.50.150">
    <property type="entry name" value="Vaccinia Virus protein VP39"/>
    <property type="match status" value="1"/>
</dbReference>
<dbReference type="CDD" id="cd21147">
    <property type="entry name" value="RsmF_methylt_CTD1"/>
    <property type="match status" value="1"/>
</dbReference>
<dbReference type="RefSeq" id="WP_073342020.1">
    <property type="nucleotide sequence ID" value="NZ_FQVH01000006.1"/>
</dbReference>
<dbReference type="InterPro" id="IPR031340">
    <property type="entry name" value="RsmF_methylt_CI"/>
</dbReference>
<dbReference type="GO" id="GO:0001510">
    <property type="term" value="P:RNA methylation"/>
    <property type="evidence" value="ECO:0007669"/>
    <property type="project" value="InterPro"/>
</dbReference>
<evidence type="ECO:0000256" key="2">
    <source>
        <dbReference type="ARBA" id="ARBA00022603"/>
    </source>
</evidence>
<dbReference type="GO" id="GO:0008173">
    <property type="term" value="F:RNA methyltransferase activity"/>
    <property type="evidence" value="ECO:0007669"/>
    <property type="project" value="InterPro"/>
</dbReference>
<dbReference type="Pfam" id="PF17125">
    <property type="entry name" value="Methyltr_RsmF_N"/>
    <property type="match status" value="1"/>
</dbReference>
<dbReference type="SUPFAM" id="SSF53335">
    <property type="entry name" value="S-adenosyl-L-methionine-dependent methyltransferases"/>
    <property type="match status" value="1"/>
</dbReference>
<name>A0A1M4WLZ9_9THEO</name>
<evidence type="ECO:0000256" key="1">
    <source>
        <dbReference type="ARBA" id="ARBA00022490"/>
    </source>
</evidence>
<keyword evidence="4 6" id="KW-0949">S-adenosyl-L-methionine</keyword>
<dbReference type="InterPro" id="IPR011023">
    <property type="entry name" value="Nop2p"/>
</dbReference>
<evidence type="ECO:0000259" key="7">
    <source>
        <dbReference type="PROSITE" id="PS51686"/>
    </source>
</evidence>
<dbReference type="PROSITE" id="PS51686">
    <property type="entry name" value="SAM_MT_RSMB_NOP"/>
    <property type="match status" value="1"/>
</dbReference>
<dbReference type="Pfam" id="PF01189">
    <property type="entry name" value="Methyltr_RsmB-F"/>
    <property type="match status" value="1"/>
</dbReference>
<evidence type="ECO:0000256" key="3">
    <source>
        <dbReference type="ARBA" id="ARBA00022679"/>
    </source>
</evidence>
<dbReference type="PRINTS" id="PR02008">
    <property type="entry name" value="RCMTFAMILY"/>
</dbReference>
<dbReference type="InterPro" id="IPR029063">
    <property type="entry name" value="SAM-dependent_MTases_sf"/>
</dbReference>
<evidence type="ECO:0000313" key="8">
    <source>
        <dbReference type="EMBL" id="SHE82234.1"/>
    </source>
</evidence>
<feature type="binding site" evidence="6">
    <location>
        <begin position="121"/>
        <end position="127"/>
    </location>
    <ligand>
        <name>S-adenosyl-L-methionine</name>
        <dbReference type="ChEBI" id="CHEBI:59789"/>
    </ligand>
</feature>
<evidence type="ECO:0000256" key="5">
    <source>
        <dbReference type="ARBA" id="ARBA00022884"/>
    </source>
</evidence>
<keyword evidence="9" id="KW-1185">Reference proteome</keyword>
<comment type="similarity">
    <text evidence="6">Belongs to the class I-like SAM-binding methyltransferase superfamily. RsmB/NOP family.</text>
</comment>
<dbReference type="InterPro" id="IPR031341">
    <property type="entry name" value="Methyltr_RsmF_N"/>
</dbReference>
<proteinExistence type="inferred from homology"/>
<keyword evidence="1" id="KW-0963">Cytoplasm</keyword>
<dbReference type="GO" id="GO:0006396">
    <property type="term" value="P:RNA processing"/>
    <property type="evidence" value="ECO:0007669"/>
    <property type="project" value="InterPro"/>
</dbReference>
<feature type="binding site" evidence="6">
    <location>
        <position position="145"/>
    </location>
    <ligand>
        <name>S-adenosyl-L-methionine</name>
        <dbReference type="ChEBI" id="CHEBI:59789"/>
    </ligand>
</feature>
<keyword evidence="2 6" id="KW-0489">Methyltransferase</keyword>
<dbReference type="PANTHER" id="PTHR22807">
    <property type="entry name" value="NOP2 YEAST -RELATED NOL1/NOP2/FMU SUN DOMAIN-CONTAINING"/>
    <property type="match status" value="1"/>
</dbReference>
<feature type="domain" description="SAM-dependent MTase RsmB/NOP-type" evidence="7">
    <location>
        <begin position="34"/>
        <end position="313"/>
    </location>
</feature>
<evidence type="ECO:0000313" key="9">
    <source>
        <dbReference type="Proteomes" id="UP000184088"/>
    </source>
</evidence>
<dbReference type="STRING" id="1121256.SAMN02746089_00848"/>
<dbReference type="GO" id="GO:0003723">
    <property type="term" value="F:RNA binding"/>
    <property type="evidence" value="ECO:0007669"/>
    <property type="project" value="UniProtKB-UniRule"/>
</dbReference>